<comment type="caution">
    <text evidence="8">The sequence shown here is derived from an EMBL/GenBank/DDBJ whole genome shotgun (WGS) entry which is preliminary data.</text>
</comment>
<proteinExistence type="predicted"/>
<dbReference type="Gene3D" id="2.60.120.620">
    <property type="entry name" value="q2cbj1_9rhob like domain"/>
    <property type="match status" value="1"/>
</dbReference>
<accession>A0A4S5C1R9</accession>
<feature type="domain" description="Fe2OG dioxygenase" evidence="7">
    <location>
        <begin position="190"/>
        <end position="297"/>
    </location>
</feature>
<dbReference type="GO" id="GO:0004656">
    <property type="term" value="F:procollagen-proline 4-dioxygenase activity"/>
    <property type="evidence" value="ECO:0007669"/>
    <property type="project" value="TreeGrafter"/>
</dbReference>
<reference evidence="8 9" key="1">
    <citation type="submission" date="2019-04" db="EMBL/GenBank/DDBJ databases">
        <title>Lampropedia sp YIM MLB12 draf genome.</title>
        <authorList>
            <person name="Wang Y.-X."/>
        </authorList>
    </citation>
    <scope>NUCLEOTIDE SEQUENCE [LARGE SCALE GENOMIC DNA]</scope>
    <source>
        <strain evidence="8 9">YIM MLB12</strain>
    </source>
</reference>
<sequence length="301" mass="32402">MALTVNPHLASVTPELRQWIIDQAEAGVSAPKALQAMLDVGWSEDVALAALESVLSEHLQERNAMPGQLHTAAASEAAPAAVPVPDLALEGSPAWVRAGDRDVKVVMSMKLPRVVVLEGLLTADECEQIIALARPRMRRSLTVNSQSADGGDELNEDRTSEGMFFERGESAVIAALEQRIADLLGWPVANGEGLQVLHYGPKAEYKPHYDYFEPDAPSAPALLRRGGQRVGTLLLYLNTPVAGGGTTFPNAGLEVAAQQGTAVFFSYDKPHPNTLSLHGGAPVVEGEKWVATKWLREREFN</sequence>
<evidence type="ECO:0000256" key="6">
    <source>
        <dbReference type="ARBA" id="ARBA00023004"/>
    </source>
</evidence>
<keyword evidence="4 8" id="KW-0223">Dioxygenase</keyword>
<evidence type="ECO:0000259" key="7">
    <source>
        <dbReference type="PROSITE" id="PS51471"/>
    </source>
</evidence>
<keyword evidence="9" id="KW-1185">Reference proteome</keyword>
<evidence type="ECO:0000256" key="5">
    <source>
        <dbReference type="ARBA" id="ARBA00023002"/>
    </source>
</evidence>
<protein>
    <submittedName>
        <fullName evidence="8">2-oxoglutarate-dependent dioxygenase</fullName>
    </submittedName>
</protein>
<dbReference type="Proteomes" id="UP000306236">
    <property type="component" value="Unassembled WGS sequence"/>
</dbReference>
<organism evidence="8 9">
    <name type="scientific">Lampropedia aestuarii</name>
    <dbReference type="NCBI Taxonomy" id="2562762"/>
    <lineage>
        <taxon>Bacteria</taxon>
        <taxon>Pseudomonadati</taxon>
        <taxon>Pseudomonadota</taxon>
        <taxon>Betaproteobacteria</taxon>
        <taxon>Burkholderiales</taxon>
        <taxon>Comamonadaceae</taxon>
        <taxon>Lampropedia</taxon>
    </lineage>
</organism>
<dbReference type="PANTHER" id="PTHR10869">
    <property type="entry name" value="PROLYL 4-HYDROXYLASE ALPHA SUBUNIT"/>
    <property type="match status" value="1"/>
</dbReference>
<keyword evidence="6" id="KW-0408">Iron</keyword>
<dbReference type="SMART" id="SM00702">
    <property type="entry name" value="P4Hc"/>
    <property type="match status" value="1"/>
</dbReference>
<evidence type="ECO:0000313" key="9">
    <source>
        <dbReference type="Proteomes" id="UP000306236"/>
    </source>
</evidence>
<dbReference type="GO" id="GO:0031418">
    <property type="term" value="F:L-ascorbic acid binding"/>
    <property type="evidence" value="ECO:0007669"/>
    <property type="project" value="UniProtKB-KW"/>
</dbReference>
<dbReference type="PANTHER" id="PTHR10869:SF246">
    <property type="entry name" value="TRANSMEMBRANE PROLYL 4-HYDROXYLASE"/>
    <property type="match status" value="1"/>
</dbReference>
<dbReference type="OrthoDB" id="269774at2"/>
<name>A0A4S5C1R9_9BURK</name>
<dbReference type="Pfam" id="PF13640">
    <property type="entry name" value="2OG-FeII_Oxy_3"/>
    <property type="match status" value="1"/>
</dbReference>
<keyword evidence="5" id="KW-0560">Oxidoreductase</keyword>
<dbReference type="GO" id="GO:0005506">
    <property type="term" value="F:iron ion binding"/>
    <property type="evidence" value="ECO:0007669"/>
    <property type="project" value="InterPro"/>
</dbReference>
<dbReference type="PROSITE" id="PS51471">
    <property type="entry name" value="FE2OG_OXY"/>
    <property type="match status" value="1"/>
</dbReference>
<dbReference type="InterPro" id="IPR005123">
    <property type="entry name" value="Oxoglu/Fe-dep_dioxygenase_dom"/>
</dbReference>
<evidence type="ECO:0000256" key="3">
    <source>
        <dbReference type="ARBA" id="ARBA00022896"/>
    </source>
</evidence>
<comment type="cofactor">
    <cofactor evidence="1">
        <name>L-ascorbate</name>
        <dbReference type="ChEBI" id="CHEBI:38290"/>
    </cofactor>
</comment>
<keyword evidence="3" id="KW-0847">Vitamin C</keyword>
<dbReference type="AlphaFoldDB" id="A0A4S5C1R9"/>
<gene>
    <name evidence="8" type="ORF">E8K88_00365</name>
</gene>
<evidence type="ECO:0000256" key="2">
    <source>
        <dbReference type="ARBA" id="ARBA00022723"/>
    </source>
</evidence>
<evidence type="ECO:0000256" key="1">
    <source>
        <dbReference type="ARBA" id="ARBA00001961"/>
    </source>
</evidence>
<evidence type="ECO:0000313" key="8">
    <source>
        <dbReference type="EMBL" id="THJ36398.1"/>
    </source>
</evidence>
<dbReference type="EMBL" id="SSWX01000001">
    <property type="protein sequence ID" value="THJ36398.1"/>
    <property type="molecule type" value="Genomic_DNA"/>
</dbReference>
<dbReference type="InterPro" id="IPR006620">
    <property type="entry name" value="Pro_4_hyd_alph"/>
</dbReference>
<dbReference type="InterPro" id="IPR044862">
    <property type="entry name" value="Pro_4_hyd_alph_FE2OG_OXY"/>
</dbReference>
<keyword evidence="2" id="KW-0479">Metal-binding</keyword>
<dbReference type="RefSeq" id="WP_136404657.1">
    <property type="nucleotide sequence ID" value="NZ_JARXRQ010000004.1"/>
</dbReference>
<evidence type="ECO:0000256" key="4">
    <source>
        <dbReference type="ARBA" id="ARBA00022964"/>
    </source>
</evidence>
<dbReference type="InterPro" id="IPR045054">
    <property type="entry name" value="P4HA-like"/>
</dbReference>